<organism evidence="1">
    <name type="scientific">marine metagenome</name>
    <dbReference type="NCBI Taxonomy" id="408172"/>
    <lineage>
        <taxon>unclassified sequences</taxon>
        <taxon>metagenomes</taxon>
        <taxon>ecological metagenomes</taxon>
    </lineage>
</organism>
<reference evidence="1" key="1">
    <citation type="submission" date="2018-05" db="EMBL/GenBank/DDBJ databases">
        <authorList>
            <person name="Lanie J.A."/>
            <person name="Ng W.-L."/>
            <person name="Kazmierczak K.M."/>
            <person name="Andrzejewski T.M."/>
            <person name="Davidsen T.M."/>
            <person name="Wayne K.J."/>
            <person name="Tettelin H."/>
            <person name="Glass J.I."/>
            <person name="Rusch D."/>
            <person name="Podicherti R."/>
            <person name="Tsui H.-C.T."/>
            <person name="Winkler M.E."/>
        </authorList>
    </citation>
    <scope>NUCLEOTIDE SEQUENCE</scope>
</reference>
<sequence>MKNTFLIIGITLSAIVNVIAETEVEKEVKQLILDDNAYALKNLKDKAK</sequence>
<accession>A0A382LXG7</accession>
<proteinExistence type="predicted"/>
<gene>
    <name evidence="1" type="ORF">METZ01_LOCUS294077</name>
</gene>
<name>A0A382LXG7_9ZZZZ</name>
<evidence type="ECO:0000313" key="1">
    <source>
        <dbReference type="EMBL" id="SVC41223.1"/>
    </source>
</evidence>
<protein>
    <submittedName>
        <fullName evidence="1">Uncharacterized protein</fullName>
    </submittedName>
</protein>
<feature type="non-terminal residue" evidence="1">
    <location>
        <position position="48"/>
    </location>
</feature>
<dbReference type="EMBL" id="UINC01089823">
    <property type="protein sequence ID" value="SVC41223.1"/>
    <property type="molecule type" value="Genomic_DNA"/>
</dbReference>
<dbReference type="AlphaFoldDB" id="A0A382LXG7"/>